<dbReference type="Proteomes" id="UP000264330">
    <property type="component" value="Unassembled WGS sequence"/>
</dbReference>
<comment type="similarity">
    <text evidence="1 5">Belongs to the universal ribosomal protein uL29 family.</text>
</comment>
<reference evidence="6 7" key="1">
    <citation type="journal article" date="2018" name="Nat. Biotechnol.">
        <title>A standardized bacterial taxonomy based on genome phylogeny substantially revises the tree of life.</title>
        <authorList>
            <person name="Parks D.H."/>
            <person name="Chuvochina M."/>
            <person name="Waite D.W."/>
            <person name="Rinke C."/>
            <person name="Skarshewski A."/>
            <person name="Chaumeil P.A."/>
            <person name="Hugenholtz P."/>
        </authorList>
    </citation>
    <scope>NUCLEOTIDE SEQUENCE [LARGE SCALE GENOMIC DNA]</scope>
    <source>
        <strain evidence="6">UBA9359</strain>
    </source>
</reference>
<accession>A0A3D5IYY3</accession>
<comment type="caution">
    <text evidence="6">The sequence shown here is derived from an EMBL/GenBank/DDBJ whole genome shotgun (WGS) entry which is preliminary data.</text>
</comment>
<gene>
    <name evidence="5 6" type="primary">rpmC</name>
    <name evidence="6" type="ORF">DGQ38_04335</name>
</gene>
<evidence type="ECO:0000313" key="7">
    <source>
        <dbReference type="Proteomes" id="UP000264330"/>
    </source>
</evidence>
<protein>
    <recommendedName>
        <fullName evidence="4 5">Large ribosomal subunit protein uL29</fullName>
    </recommendedName>
</protein>
<organism evidence="6 7">
    <name type="scientific">Zunongwangia profunda</name>
    <dbReference type="NCBI Taxonomy" id="398743"/>
    <lineage>
        <taxon>Bacteria</taxon>
        <taxon>Pseudomonadati</taxon>
        <taxon>Bacteroidota</taxon>
        <taxon>Flavobacteriia</taxon>
        <taxon>Flavobacteriales</taxon>
        <taxon>Flavobacteriaceae</taxon>
        <taxon>Zunongwangia</taxon>
    </lineage>
</organism>
<dbReference type="GO" id="GO:0003735">
    <property type="term" value="F:structural constituent of ribosome"/>
    <property type="evidence" value="ECO:0007669"/>
    <property type="project" value="InterPro"/>
</dbReference>
<keyword evidence="3 5" id="KW-0687">Ribonucleoprotein</keyword>
<dbReference type="Pfam" id="PF00831">
    <property type="entry name" value="Ribosomal_L29"/>
    <property type="match status" value="1"/>
</dbReference>
<dbReference type="Gene3D" id="1.10.287.310">
    <property type="match status" value="1"/>
</dbReference>
<dbReference type="GO" id="GO:0006412">
    <property type="term" value="P:translation"/>
    <property type="evidence" value="ECO:0007669"/>
    <property type="project" value="UniProtKB-UniRule"/>
</dbReference>
<name>A0A3D5IYY3_9FLAO</name>
<evidence type="ECO:0000256" key="2">
    <source>
        <dbReference type="ARBA" id="ARBA00022980"/>
    </source>
</evidence>
<dbReference type="InterPro" id="IPR036049">
    <property type="entry name" value="Ribosomal_uL29_sf"/>
</dbReference>
<dbReference type="SUPFAM" id="SSF46561">
    <property type="entry name" value="Ribosomal protein L29 (L29p)"/>
    <property type="match status" value="1"/>
</dbReference>
<dbReference type="GO" id="GO:1990904">
    <property type="term" value="C:ribonucleoprotein complex"/>
    <property type="evidence" value="ECO:0007669"/>
    <property type="project" value="UniProtKB-KW"/>
</dbReference>
<dbReference type="HAMAP" id="MF_00374">
    <property type="entry name" value="Ribosomal_uL29"/>
    <property type="match status" value="1"/>
</dbReference>
<dbReference type="EMBL" id="DPMF01000095">
    <property type="protein sequence ID" value="HCV80256.1"/>
    <property type="molecule type" value="Genomic_DNA"/>
</dbReference>
<evidence type="ECO:0000256" key="4">
    <source>
        <dbReference type="ARBA" id="ARBA00035204"/>
    </source>
</evidence>
<evidence type="ECO:0000256" key="5">
    <source>
        <dbReference type="HAMAP-Rule" id="MF_00374"/>
    </source>
</evidence>
<proteinExistence type="inferred from homology"/>
<sequence>MKKRDLNNLDFLDLSTMITDNEEALQNLKFQKAMQQLEDPLQIKSLKKEIAQLKTIKKEFDLGLRGNKDKK</sequence>
<evidence type="ECO:0000256" key="3">
    <source>
        <dbReference type="ARBA" id="ARBA00023274"/>
    </source>
</evidence>
<keyword evidence="2 5" id="KW-0689">Ribosomal protein</keyword>
<dbReference type="AlphaFoldDB" id="A0A3D5IYY3"/>
<dbReference type="InterPro" id="IPR001854">
    <property type="entry name" value="Ribosomal_uL29"/>
</dbReference>
<evidence type="ECO:0000256" key="1">
    <source>
        <dbReference type="ARBA" id="ARBA00009254"/>
    </source>
</evidence>
<dbReference type="GO" id="GO:0005840">
    <property type="term" value="C:ribosome"/>
    <property type="evidence" value="ECO:0007669"/>
    <property type="project" value="UniProtKB-KW"/>
</dbReference>
<evidence type="ECO:0000313" key="6">
    <source>
        <dbReference type="EMBL" id="HCV80256.1"/>
    </source>
</evidence>
<dbReference type="NCBIfam" id="TIGR00012">
    <property type="entry name" value="L29"/>
    <property type="match status" value="1"/>
</dbReference>